<protein>
    <submittedName>
        <fullName evidence="1">Uncharacterized protein</fullName>
    </submittedName>
</protein>
<dbReference type="InParanoid" id="A0A2J6TVI1"/>
<proteinExistence type="predicted"/>
<reference evidence="1 2" key="1">
    <citation type="submission" date="2016-04" db="EMBL/GenBank/DDBJ databases">
        <title>A degradative enzymes factory behind the ericoid mycorrhizal symbiosis.</title>
        <authorList>
            <consortium name="DOE Joint Genome Institute"/>
            <person name="Martino E."/>
            <person name="Morin E."/>
            <person name="Grelet G."/>
            <person name="Kuo A."/>
            <person name="Kohler A."/>
            <person name="Daghino S."/>
            <person name="Barry K."/>
            <person name="Choi C."/>
            <person name="Cichocki N."/>
            <person name="Clum A."/>
            <person name="Copeland A."/>
            <person name="Hainaut M."/>
            <person name="Haridas S."/>
            <person name="Labutti K."/>
            <person name="Lindquist E."/>
            <person name="Lipzen A."/>
            <person name="Khouja H.-R."/>
            <person name="Murat C."/>
            <person name="Ohm R."/>
            <person name="Olson A."/>
            <person name="Spatafora J."/>
            <person name="Veneault-Fourrey C."/>
            <person name="Henrissat B."/>
            <person name="Grigoriev I."/>
            <person name="Martin F."/>
            <person name="Perotto S."/>
        </authorList>
    </citation>
    <scope>NUCLEOTIDE SEQUENCE [LARGE SCALE GENOMIC DNA]</scope>
    <source>
        <strain evidence="1 2">E</strain>
    </source>
</reference>
<evidence type="ECO:0000313" key="1">
    <source>
        <dbReference type="EMBL" id="PMD67032.1"/>
    </source>
</evidence>
<sequence>MKRLYNSLDNSHILSSCVLFELEFLFRILMGPSAAFRVLPETPMGHDNKFFISYLKIHQFSHNHGKLKCPRYYLHSLGSCFCYNHILYLFFSFRLRIAKTSSGNRLLHAMCTSLASHLLIRDTVIVSRKRLIIRIGFQVRERHIKLLPISSVGVADP</sequence>
<dbReference type="RefSeq" id="XP_024743936.1">
    <property type="nucleotide sequence ID" value="XM_024872869.1"/>
</dbReference>
<name>A0A2J6TVI1_9HELO</name>
<accession>A0A2J6TVI1</accession>
<gene>
    <name evidence="1" type="ORF">K444DRAFT_4543</name>
</gene>
<evidence type="ECO:0000313" key="2">
    <source>
        <dbReference type="Proteomes" id="UP000235371"/>
    </source>
</evidence>
<dbReference type="GeneID" id="36580949"/>
<dbReference type="Proteomes" id="UP000235371">
    <property type="component" value="Unassembled WGS sequence"/>
</dbReference>
<organism evidence="1 2">
    <name type="scientific">Hyaloscypha bicolor E</name>
    <dbReference type="NCBI Taxonomy" id="1095630"/>
    <lineage>
        <taxon>Eukaryota</taxon>
        <taxon>Fungi</taxon>
        <taxon>Dikarya</taxon>
        <taxon>Ascomycota</taxon>
        <taxon>Pezizomycotina</taxon>
        <taxon>Leotiomycetes</taxon>
        <taxon>Helotiales</taxon>
        <taxon>Hyaloscyphaceae</taxon>
        <taxon>Hyaloscypha</taxon>
        <taxon>Hyaloscypha bicolor</taxon>
    </lineage>
</organism>
<dbReference type="AlphaFoldDB" id="A0A2J6TVI1"/>
<dbReference type="EMBL" id="KZ613740">
    <property type="protein sequence ID" value="PMD67032.1"/>
    <property type="molecule type" value="Genomic_DNA"/>
</dbReference>
<keyword evidence="2" id="KW-1185">Reference proteome</keyword>